<dbReference type="PANTHER" id="PTHR33908">
    <property type="entry name" value="MANNOSYLTRANSFERASE YKCB-RELATED"/>
    <property type="match status" value="1"/>
</dbReference>
<feature type="transmembrane region" description="Helical" evidence="8">
    <location>
        <begin position="174"/>
        <end position="202"/>
    </location>
</feature>
<dbReference type="RefSeq" id="WP_116880998.1">
    <property type="nucleotide sequence ID" value="NZ_QURB01000005.1"/>
</dbReference>
<dbReference type="GO" id="GO:0016763">
    <property type="term" value="F:pentosyltransferase activity"/>
    <property type="evidence" value="ECO:0007669"/>
    <property type="project" value="TreeGrafter"/>
</dbReference>
<dbReference type="Pfam" id="PF13231">
    <property type="entry name" value="PMT_2"/>
    <property type="match status" value="1"/>
</dbReference>
<evidence type="ECO:0000256" key="6">
    <source>
        <dbReference type="ARBA" id="ARBA00022989"/>
    </source>
</evidence>
<organism evidence="10 11">
    <name type="scientific">Brumimicrobium aurantiacum</name>
    <dbReference type="NCBI Taxonomy" id="1737063"/>
    <lineage>
        <taxon>Bacteria</taxon>
        <taxon>Pseudomonadati</taxon>
        <taxon>Bacteroidota</taxon>
        <taxon>Flavobacteriia</taxon>
        <taxon>Flavobacteriales</taxon>
        <taxon>Crocinitomicaceae</taxon>
        <taxon>Brumimicrobium</taxon>
    </lineage>
</organism>
<keyword evidence="11" id="KW-1185">Reference proteome</keyword>
<dbReference type="OrthoDB" id="9792789at2"/>
<dbReference type="GO" id="GO:0009103">
    <property type="term" value="P:lipopolysaccharide biosynthetic process"/>
    <property type="evidence" value="ECO:0007669"/>
    <property type="project" value="UniProtKB-ARBA"/>
</dbReference>
<feature type="transmembrane region" description="Helical" evidence="8">
    <location>
        <begin position="361"/>
        <end position="379"/>
    </location>
</feature>
<evidence type="ECO:0000256" key="8">
    <source>
        <dbReference type="SAM" id="Phobius"/>
    </source>
</evidence>
<evidence type="ECO:0000256" key="4">
    <source>
        <dbReference type="ARBA" id="ARBA00022679"/>
    </source>
</evidence>
<dbReference type="AlphaFoldDB" id="A0A3E1EXB4"/>
<feature type="domain" description="Glycosyltransferase RgtA/B/C/D-like" evidence="9">
    <location>
        <begin position="69"/>
        <end position="225"/>
    </location>
</feature>
<feature type="transmembrane region" description="Helical" evidence="8">
    <location>
        <begin position="146"/>
        <end position="162"/>
    </location>
</feature>
<dbReference type="EMBL" id="QURB01000005">
    <property type="protein sequence ID" value="RFC54158.1"/>
    <property type="molecule type" value="Genomic_DNA"/>
</dbReference>
<name>A0A3E1EXB4_9FLAO</name>
<comment type="caution">
    <text evidence="10">The sequence shown here is derived from an EMBL/GenBank/DDBJ whole genome shotgun (WGS) entry which is preliminary data.</text>
</comment>
<sequence>MKFNSKNQTYLQYLLLGIIVTIPLFSYLGTLPIRIWDESRLAINAYEMLHNNDYIVTHYEGSPDMWNTKPPLLIWLQVLFMKLIGTNEWAVRLPSAISAFITCCIIFHFSKKKLSYSTLGFIAIIVLITSQGFVGYHSARNGDYDALLTLFTTLSALLFFNICESKKFKHLYWLFLILALAVLSKSISGLLFLPAFFLYALSQKQVLPLLKSKHFYGGALLFCGMIASYYGIRELNNPGYLEAVYQNELGGRYLEVIENHQHGFWYYLKNLTSYRFENWYMLVPFGILFGLLSKDQLIKRLTLFLTLLTMTYFLIISGARTKLEWYDIPMYPFMAILAAIPIYRVYTLLKSTLSNTNKITSKVLPILFFVIVCAIPYHTTFNRINRGTEELWDEEFYSLSNYLQEAVDGEHDLNNKSIVYHGYNAHLLFYVNILNNQSINLKFKDWKNLSAGDVVITNQIDINKNIEENYNHEVLETQGYIKTHIIYGSKD</sequence>
<dbReference type="InterPro" id="IPR050297">
    <property type="entry name" value="LipidA_mod_glycosyltrf_83"/>
</dbReference>
<gene>
    <name evidence="10" type="ORF">DXU93_09230</name>
</gene>
<feature type="transmembrane region" description="Helical" evidence="8">
    <location>
        <begin position="301"/>
        <end position="319"/>
    </location>
</feature>
<feature type="transmembrane region" description="Helical" evidence="8">
    <location>
        <begin position="115"/>
        <end position="134"/>
    </location>
</feature>
<dbReference type="GO" id="GO:0005886">
    <property type="term" value="C:plasma membrane"/>
    <property type="evidence" value="ECO:0007669"/>
    <property type="project" value="UniProtKB-SubCell"/>
</dbReference>
<keyword evidence="2" id="KW-1003">Cell membrane</keyword>
<feature type="transmembrane region" description="Helical" evidence="8">
    <location>
        <begin position="12"/>
        <end position="31"/>
    </location>
</feature>
<evidence type="ECO:0000256" key="3">
    <source>
        <dbReference type="ARBA" id="ARBA00022676"/>
    </source>
</evidence>
<keyword evidence="6 8" id="KW-1133">Transmembrane helix</keyword>
<keyword evidence="5 8" id="KW-0812">Transmembrane</keyword>
<keyword evidence="4 10" id="KW-0808">Transferase</keyword>
<accession>A0A3E1EXB4</accession>
<proteinExistence type="predicted"/>
<reference evidence="10 11" key="1">
    <citation type="submission" date="2018-08" db="EMBL/GenBank/DDBJ databases">
        <title>The draft genome squence of Brumimicrobium sp. N62.</title>
        <authorList>
            <person name="Du Z.-J."/>
            <person name="Luo H.-R."/>
        </authorList>
    </citation>
    <scope>NUCLEOTIDE SEQUENCE [LARGE SCALE GENOMIC DNA]</scope>
    <source>
        <strain evidence="10 11">N62</strain>
    </source>
</reference>
<protein>
    <submittedName>
        <fullName evidence="10">Glycosyltransferase family 39 protein</fullName>
    </submittedName>
</protein>
<dbReference type="Proteomes" id="UP000257127">
    <property type="component" value="Unassembled WGS sequence"/>
</dbReference>
<keyword evidence="3" id="KW-0328">Glycosyltransferase</keyword>
<feature type="transmembrane region" description="Helical" evidence="8">
    <location>
        <begin position="89"/>
        <end position="109"/>
    </location>
</feature>
<dbReference type="InterPro" id="IPR038731">
    <property type="entry name" value="RgtA/B/C-like"/>
</dbReference>
<evidence type="ECO:0000256" key="1">
    <source>
        <dbReference type="ARBA" id="ARBA00004651"/>
    </source>
</evidence>
<evidence type="ECO:0000256" key="7">
    <source>
        <dbReference type="ARBA" id="ARBA00023136"/>
    </source>
</evidence>
<feature type="transmembrane region" description="Helical" evidence="8">
    <location>
        <begin position="331"/>
        <end position="349"/>
    </location>
</feature>
<evidence type="ECO:0000256" key="5">
    <source>
        <dbReference type="ARBA" id="ARBA00022692"/>
    </source>
</evidence>
<keyword evidence="7 8" id="KW-0472">Membrane</keyword>
<evidence type="ECO:0000313" key="10">
    <source>
        <dbReference type="EMBL" id="RFC54158.1"/>
    </source>
</evidence>
<dbReference type="PANTHER" id="PTHR33908:SF11">
    <property type="entry name" value="MEMBRANE PROTEIN"/>
    <property type="match status" value="1"/>
</dbReference>
<evidence type="ECO:0000259" key="9">
    <source>
        <dbReference type="Pfam" id="PF13231"/>
    </source>
</evidence>
<evidence type="ECO:0000256" key="2">
    <source>
        <dbReference type="ARBA" id="ARBA00022475"/>
    </source>
</evidence>
<feature type="transmembrane region" description="Helical" evidence="8">
    <location>
        <begin position="214"/>
        <end position="232"/>
    </location>
</feature>
<comment type="subcellular location">
    <subcellularLocation>
        <location evidence="1">Cell membrane</location>
        <topology evidence="1">Multi-pass membrane protein</topology>
    </subcellularLocation>
</comment>
<evidence type="ECO:0000313" key="11">
    <source>
        <dbReference type="Proteomes" id="UP000257127"/>
    </source>
</evidence>